<keyword evidence="2" id="KW-1185">Reference proteome</keyword>
<dbReference type="Proteomes" id="UP000608530">
    <property type="component" value="Unassembled WGS sequence"/>
</dbReference>
<dbReference type="EMBL" id="JAEHOH010000022">
    <property type="protein sequence ID" value="MBK0420151.1"/>
    <property type="molecule type" value="Genomic_DNA"/>
</dbReference>
<organism evidence="1 2">
    <name type="scientific">Leucobacter chromiisoli</name>
    <dbReference type="NCBI Taxonomy" id="2796471"/>
    <lineage>
        <taxon>Bacteria</taxon>
        <taxon>Bacillati</taxon>
        <taxon>Actinomycetota</taxon>
        <taxon>Actinomycetes</taxon>
        <taxon>Micrococcales</taxon>
        <taxon>Microbacteriaceae</taxon>
        <taxon>Leucobacter</taxon>
    </lineage>
</organism>
<dbReference type="AlphaFoldDB" id="A0A934QAG5"/>
<gene>
    <name evidence="1" type="ORF">JD276_14025</name>
</gene>
<name>A0A934QAG5_9MICO</name>
<comment type="caution">
    <text evidence="1">The sequence shown here is derived from an EMBL/GenBank/DDBJ whole genome shotgun (WGS) entry which is preliminary data.</text>
</comment>
<evidence type="ECO:0000313" key="2">
    <source>
        <dbReference type="Proteomes" id="UP000608530"/>
    </source>
</evidence>
<evidence type="ECO:0000313" key="1">
    <source>
        <dbReference type="EMBL" id="MBK0420151.1"/>
    </source>
</evidence>
<sequence>MADLTGPRRPSWRVDLLDRDYAPLGEIDGVTGGSIELVALSRLGASGSLTILDRGQDIDWMSHRVRLTYDPGIPGIEAWPVATMLFTSPTTRTRSGVRSFDAKLLSPLAVVDEDTTEATYSLPAGTPIIPTVVALIQSTGETRIAATESEAVLRSPMVWEAGTPKLTIINELLESAGYWSLWCDGSGQHRVEPYVPPADREPAYTFQAGAVSIHSPDWSREQDHAAVPNRFIVIGEGSDEEPAIVGVATNENPDSPYSFQARGRWITETEEGAEVADQVAADLLAQRRLLDRMSPVAKLSVSHSVMPLDPNDVVTFQPRGHSTRATVQRMSFQLSYDSLCQAEWREAQ</sequence>
<dbReference type="RefSeq" id="WP_200116293.1">
    <property type="nucleotide sequence ID" value="NZ_JAEHOH010000022.1"/>
</dbReference>
<reference evidence="1" key="1">
    <citation type="submission" date="2020-12" db="EMBL/GenBank/DDBJ databases">
        <title>Leucobacter sp. CAS1, isolated from Chromium sludge.</title>
        <authorList>
            <person name="Xu Z."/>
        </authorList>
    </citation>
    <scope>NUCLEOTIDE SEQUENCE</scope>
    <source>
        <strain evidence="1">CSA1</strain>
    </source>
</reference>
<accession>A0A934QAG5</accession>
<protein>
    <submittedName>
        <fullName evidence="1">Uncharacterized protein</fullName>
    </submittedName>
</protein>
<proteinExistence type="predicted"/>